<dbReference type="Pfam" id="PF25030">
    <property type="entry name" value="M-HEAT_ATR"/>
    <property type="match status" value="1"/>
</dbReference>
<dbReference type="Pfam" id="PF02259">
    <property type="entry name" value="FAT"/>
    <property type="match status" value="1"/>
</dbReference>
<evidence type="ECO:0000256" key="2">
    <source>
        <dbReference type="ARBA" id="ARBA00010769"/>
    </source>
</evidence>
<evidence type="ECO:0000256" key="11">
    <source>
        <dbReference type="ARBA" id="ARBA00023242"/>
    </source>
</evidence>
<evidence type="ECO:0000313" key="19">
    <source>
        <dbReference type="Proteomes" id="UP000193411"/>
    </source>
</evidence>
<reference evidence="18 19" key="1">
    <citation type="submission" date="2016-07" db="EMBL/GenBank/DDBJ databases">
        <title>Pervasive Adenine N6-methylation of Active Genes in Fungi.</title>
        <authorList>
            <consortium name="DOE Joint Genome Institute"/>
            <person name="Mondo S.J."/>
            <person name="Dannebaum R.O."/>
            <person name="Kuo R.C."/>
            <person name="Labutti K."/>
            <person name="Haridas S."/>
            <person name="Kuo A."/>
            <person name="Salamov A."/>
            <person name="Ahrendt S.R."/>
            <person name="Lipzen A."/>
            <person name="Sullivan W."/>
            <person name="Andreopoulos W.B."/>
            <person name="Clum A."/>
            <person name="Lindquist E."/>
            <person name="Daum C."/>
            <person name="Ramamoorthy G.K."/>
            <person name="Gryganskyi A."/>
            <person name="Culley D."/>
            <person name="Magnuson J.K."/>
            <person name="James T.Y."/>
            <person name="O'Malley M.A."/>
            <person name="Stajich J.E."/>
            <person name="Spatafora J.W."/>
            <person name="Visel A."/>
            <person name="Grigoriev I.V."/>
        </authorList>
    </citation>
    <scope>NUCLEOTIDE SEQUENCE [LARGE SCALE GENOMIC DNA]</scope>
    <source>
        <strain evidence="18 19">PL171</strain>
    </source>
</reference>
<keyword evidence="9" id="KW-0067">ATP-binding</keyword>
<feature type="domain" description="FATC" evidence="17">
    <location>
        <begin position="1972"/>
        <end position="2004"/>
    </location>
</feature>
<dbReference type="SMART" id="SM01343">
    <property type="entry name" value="FATC"/>
    <property type="match status" value="1"/>
</dbReference>
<dbReference type="GO" id="GO:0004674">
    <property type="term" value="F:protein serine/threonine kinase activity"/>
    <property type="evidence" value="ECO:0007669"/>
    <property type="project" value="UniProtKB-KW"/>
</dbReference>
<proteinExistence type="inferred from homology"/>
<dbReference type="PROSITE" id="PS50290">
    <property type="entry name" value="PI3_4_KINASE_3"/>
    <property type="match status" value="1"/>
</dbReference>
<dbReference type="Proteomes" id="UP000193411">
    <property type="component" value="Unassembled WGS sequence"/>
</dbReference>
<dbReference type="InterPro" id="IPR057564">
    <property type="entry name" value="HEAT_ATR"/>
</dbReference>
<dbReference type="InterPro" id="IPR011009">
    <property type="entry name" value="Kinase-like_dom_sf"/>
</dbReference>
<dbReference type="PROSITE" id="PS51189">
    <property type="entry name" value="FAT"/>
    <property type="match status" value="1"/>
</dbReference>
<dbReference type="Gene3D" id="1.10.1070.11">
    <property type="entry name" value="Phosphatidylinositol 3-/4-kinase, catalytic domain"/>
    <property type="match status" value="1"/>
</dbReference>
<feature type="domain" description="PI3K/PI4K catalytic" evidence="15">
    <location>
        <begin position="1664"/>
        <end position="1968"/>
    </location>
</feature>
<dbReference type="GO" id="GO:0000723">
    <property type="term" value="P:telomere maintenance"/>
    <property type="evidence" value="ECO:0007669"/>
    <property type="project" value="TreeGrafter"/>
</dbReference>
<comment type="similarity">
    <text evidence="2">Belongs to the PI3/PI4-kinase family. ATM subfamily.</text>
</comment>
<dbReference type="InterPro" id="IPR036940">
    <property type="entry name" value="PI3/4_kinase_cat_sf"/>
</dbReference>
<name>A0A1Y2HTV1_9FUNG</name>
<evidence type="ECO:0000256" key="9">
    <source>
        <dbReference type="ARBA" id="ARBA00022840"/>
    </source>
</evidence>
<evidence type="ECO:0000256" key="8">
    <source>
        <dbReference type="ARBA" id="ARBA00022777"/>
    </source>
</evidence>
<evidence type="ECO:0000256" key="10">
    <source>
        <dbReference type="ARBA" id="ARBA00023204"/>
    </source>
</evidence>
<keyword evidence="10" id="KW-0234">DNA repair</keyword>
<sequence>MDPTNHQVPELLEAYLDTLLDGDVPTASELVSIVRNCWELHEEVATDLIYAAIGAAESEPGSIEQRFLSYSYQSDHLPPSTINLDLTPTAPKFVVDLLKSSSSTPTPTPSPSLALFAAIVGALALHNLLRDPIPTFSFLAQCDDSGSLVLVLASRLAPTASNDVASLCVAVGILALANAESTAVPEAAKQYAQSICQQYSIRLDFSVADEKIVRFLALKTLHSLNPSHQLNPTLRIFLESLRQPSQAPHPKVDIADLIGRLDLVSISTLVAHLDSLPLADRLQSMYPHWPQIAQTLASPAFDEYLIRLVLHALATSLQMSPASLTHALRQYLYPASLSSRHLQCALEHLAGKPYAYLMADGLEYLLLDIVLHSDSDAQWTAQLEALVARKDIWRDGTTTVVSDVLTQYAMALAIQLALHRHDAGLAWVHSWGRKVTVVDCTLASLVHLTDALSPEVAHDGGAGTPETRWGPGRLTPTEALATLAWLVTYAGPADAKVCAVQAVTLALSVASQYPLEALRVWASVVSVVGQAEGELVMHQVWPFAVHAAAATLQVRGLLASEVAVIRDEARQLFNVMFSRVSREVLEETPDLPAEARELAEYQAHIHEAKAKLLREDRIEKMCARLGSPELVVARAAVKELAALVDQGLMGPQAGEPGGGLELDSGEFVRTLVNVAEHHAELMGEVIACLGKLGAMEIESVGSDIQAMVDGGATKEGIDRPARRFAFMPDAVSQDLVQLCLVLLQTALIPFFRSTSSMLSQTMFAYAIQKILKQFKKPCLDGLDDVDCATVRPLLESKYRVDVDALVAMPFDPPRPMYQPGMEFAEWACGLARVLARQVADRDLVLVIRAVLPLLIHVKHHPVATTLLPFIVLHLCLANTISALDLIAEEFLHVLHHAPLHVSAHPCALVVLNAVHHLSTWRRQERLRAIARTKLKESNSGGHLSGGTRRSTLDPKVGFIDSFLERLPPGMLATAAEHLGLTATAAFYLETAGQDGAPGAAAVPRNELGIRLVSVFKQLNASGHDDYVLGAAQLIRSEDRTAEMVALQHAVEGDWATVMAVYNGVLLTPSTAASVADQSTAAADLLVPHKGLYHAMKELGYFEALNEQIQGAVASHPDWAAELVDFQLDSLAKLGQWDSLEKIVDASEPITTPSIGPLYLDIRRGNDAKFQQHLRLLHSDTFRGLRLGHTNTALVRCHVLSDLAAFRDTISNWRQDTVHVEPTQVSHPVSRWLRQCQIRLARTPKQFKVREEMLSMMRSALELAKDLGHLPPMGVDGELRSLWLQSASLAMADGRAHFAYSCLLRGELPRRYQQQQQESQPQAADVCFVHERLMAKWLVANKSKQAALDRLMRLGLAVVSMGALSWNPVFDAQHSIQDPAFQRARLHLLMAQWMADTGSASAEGIVAQFKSACGLKPDWDKAYYFTGRFYHQLFKSTSHTSSLRTTYFKAALQFYARSLLVGNRFVHQALPQILTLWMDHAPPNKDDNSKAFVSIHNDIGKLIKHTPAYVLMTAIAQVTSRLTHTNEDVYRLLTAYLVRLLESYPGPTMWHLISSLMSADTARSRRTARVLADVSNIRQIKPLIDEMKKLASHLVDLSNLNLPKEVSAMSLLREPRCAALTTPRAFQNVILPIDSQLTSTLPPSPFAHSRTFDAFGSGSVTIHGFVDRVELMSSLVRPKKIVLIGSNGVEYVFLCKPKDDLRKDARLMEFTASINRLLQSSRAARDRQLHMRRYAVTPLNEECGLIEWVPHTVALRAIFKDRYQQRYHSLLYTREIAQAFNDKPEKLLGNFKNVLAQYPPVLQEWFVDTFPTPDAWFNARLRFTRTCAVVSMIGFVIGLGDRHLENILMHVKTGDAVHVDFNCLFDKGKTFGKPEVVPFRLTHNMVTAFGAVGIEGPFRRSCEVVLGVLRDHRESLNIVLETFVHDPLIEWKSKRKEKDRAKEESEEVMRRHARKLLQEIDNKLQGYVTPGGLPLGVSGQVNELIRQATSVENLSKMYEGWMPYL</sequence>
<dbReference type="PANTHER" id="PTHR11139">
    <property type="entry name" value="ATAXIA TELANGIECTASIA MUTATED ATM -RELATED"/>
    <property type="match status" value="1"/>
</dbReference>
<evidence type="ECO:0000256" key="5">
    <source>
        <dbReference type="ARBA" id="ARBA00022679"/>
    </source>
</evidence>
<organism evidence="18 19">
    <name type="scientific">Catenaria anguillulae PL171</name>
    <dbReference type="NCBI Taxonomy" id="765915"/>
    <lineage>
        <taxon>Eukaryota</taxon>
        <taxon>Fungi</taxon>
        <taxon>Fungi incertae sedis</taxon>
        <taxon>Blastocladiomycota</taxon>
        <taxon>Blastocladiomycetes</taxon>
        <taxon>Blastocladiales</taxon>
        <taxon>Catenariaceae</taxon>
        <taxon>Catenaria</taxon>
    </lineage>
</organism>
<dbReference type="PANTHER" id="PTHR11139:SF69">
    <property type="entry name" value="SERINE_THREONINE-PROTEIN KINASE ATR"/>
    <property type="match status" value="1"/>
</dbReference>
<evidence type="ECO:0000259" key="15">
    <source>
        <dbReference type="PROSITE" id="PS50290"/>
    </source>
</evidence>
<dbReference type="InterPro" id="IPR003151">
    <property type="entry name" value="PIK-rel_kinase_FAT"/>
</dbReference>
<dbReference type="InterPro" id="IPR018936">
    <property type="entry name" value="PI3/4_kinase_CS"/>
</dbReference>
<accession>A0A1Y2HTV1</accession>
<comment type="caution">
    <text evidence="18">The sequence shown here is derived from an EMBL/GenBank/DDBJ whole genome shotgun (WGS) entry which is preliminary data.</text>
</comment>
<dbReference type="InterPro" id="IPR014009">
    <property type="entry name" value="PIK_FAT"/>
</dbReference>
<dbReference type="InterPro" id="IPR056802">
    <property type="entry name" value="ATR-like_M-HEAT"/>
</dbReference>
<dbReference type="GO" id="GO:0005524">
    <property type="term" value="F:ATP binding"/>
    <property type="evidence" value="ECO:0007669"/>
    <property type="project" value="UniProtKB-KW"/>
</dbReference>
<dbReference type="EMBL" id="MCFL01000010">
    <property type="protein sequence ID" value="ORZ38038.1"/>
    <property type="molecule type" value="Genomic_DNA"/>
</dbReference>
<comment type="subcellular location">
    <subcellularLocation>
        <location evidence="1">Nucleus</location>
    </subcellularLocation>
</comment>
<dbReference type="GO" id="GO:0000077">
    <property type="term" value="P:DNA damage checkpoint signaling"/>
    <property type="evidence" value="ECO:0007669"/>
    <property type="project" value="TreeGrafter"/>
</dbReference>
<dbReference type="CDD" id="cd00892">
    <property type="entry name" value="PIKKc_ATR"/>
    <property type="match status" value="1"/>
</dbReference>
<dbReference type="InterPro" id="IPR050517">
    <property type="entry name" value="DDR_Repair_Kinase"/>
</dbReference>
<dbReference type="Pfam" id="PF02260">
    <property type="entry name" value="FATC"/>
    <property type="match status" value="1"/>
</dbReference>
<gene>
    <name evidence="18" type="ORF">BCR44DRAFT_1015824</name>
</gene>
<dbReference type="GO" id="GO:0006281">
    <property type="term" value="P:DNA repair"/>
    <property type="evidence" value="ECO:0007669"/>
    <property type="project" value="UniProtKB-KW"/>
</dbReference>
<evidence type="ECO:0000256" key="14">
    <source>
        <dbReference type="ARBA" id="ARBA00048679"/>
    </source>
</evidence>
<protein>
    <recommendedName>
        <fullName evidence="12">Serine/threonine-protein kinase ATR</fullName>
        <ecNumber evidence="3">2.7.11.1</ecNumber>
    </recommendedName>
</protein>
<evidence type="ECO:0000256" key="13">
    <source>
        <dbReference type="ARBA" id="ARBA00047899"/>
    </source>
</evidence>
<dbReference type="GO" id="GO:0005634">
    <property type="term" value="C:nucleus"/>
    <property type="evidence" value="ECO:0007669"/>
    <property type="project" value="UniProtKB-SubCell"/>
</dbReference>
<keyword evidence="19" id="KW-1185">Reference proteome</keyword>
<evidence type="ECO:0000256" key="12">
    <source>
        <dbReference type="ARBA" id="ARBA00024420"/>
    </source>
</evidence>
<keyword evidence="6" id="KW-0547">Nucleotide-binding</keyword>
<evidence type="ECO:0000313" key="18">
    <source>
        <dbReference type="EMBL" id="ORZ38038.1"/>
    </source>
</evidence>
<dbReference type="STRING" id="765915.A0A1Y2HTV1"/>
<keyword evidence="4" id="KW-0723">Serine/threonine-protein kinase</keyword>
<comment type="catalytic activity">
    <reaction evidence="13">
        <text>L-threonyl-[protein] + ATP = O-phospho-L-threonyl-[protein] + ADP + H(+)</text>
        <dbReference type="Rhea" id="RHEA:46608"/>
        <dbReference type="Rhea" id="RHEA-COMP:11060"/>
        <dbReference type="Rhea" id="RHEA-COMP:11605"/>
        <dbReference type="ChEBI" id="CHEBI:15378"/>
        <dbReference type="ChEBI" id="CHEBI:30013"/>
        <dbReference type="ChEBI" id="CHEBI:30616"/>
        <dbReference type="ChEBI" id="CHEBI:61977"/>
        <dbReference type="ChEBI" id="CHEBI:456216"/>
        <dbReference type="EC" id="2.7.11.1"/>
    </reaction>
</comment>
<keyword evidence="7" id="KW-0227">DNA damage</keyword>
<keyword evidence="11" id="KW-0539">Nucleus</keyword>
<dbReference type="GO" id="GO:0005694">
    <property type="term" value="C:chromosome"/>
    <property type="evidence" value="ECO:0007669"/>
    <property type="project" value="TreeGrafter"/>
</dbReference>
<dbReference type="Gene3D" id="3.30.1010.10">
    <property type="entry name" value="Phosphatidylinositol 3-kinase Catalytic Subunit, Chain A, domain 4"/>
    <property type="match status" value="1"/>
</dbReference>
<keyword evidence="8" id="KW-0418">Kinase</keyword>
<dbReference type="Pfam" id="PF23593">
    <property type="entry name" value="HEAT_ATR"/>
    <property type="match status" value="1"/>
</dbReference>
<dbReference type="InterPro" id="IPR000403">
    <property type="entry name" value="PI3/4_kinase_cat_dom"/>
</dbReference>
<dbReference type="EC" id="2.7.11.1" evidence="3"/>
<dbReference type="SMART" id="SM00146">
    <property type="entry name" value="PI3Kc"/>
    <property type="match status" value="1"/>
</dbReference>
<evidence type="ECO:0000256" key="4">
    <source>
        <dbReference type="ARBA" id="ARBA00022527"/>
    </source>
</evidence>
<dbReference type="Pfam" id="PF00454">
    <property type="entry name" value="PI3_PI4_kinase"/>
    <property type="match status" value="1"/>
</dbReference>
<evidence type="ECO:0000256" key="1">
    <source>
        <dbReference type="ARBA" id="ARBA00004123"/>
    </source>
</evidence>
<evidence type="ECO:0000256" key="3">
    <source>
        <dbReference type="ARBA" id="ARBA00012513"/>
    </source>
</evidence>
<dbReference type="PROSITE" id="PS00916">
    <property type="entry name" value="PI3_4_KINASE_2"/>
    <property type="match status" value="1"/>
</dbReference>
<evidence type="ECO:0000256" key="6">
    <source>
        <dbReference type="ARBA" id="ARBA00022741"/>
    </source>
</evidence>
<evidence type="ECO:0000259" key="16">
    <source>
        <dbReference type="PROSITE" id="PS51189"/>
    </source>
</evidence>
<dbReference type="PROSITE" id="PS51190">
    <property type="entry name" value="FATC"/>
    <property type="match status" value="1"/>
</dbReference>
<comment type="catalytic activity">
    <reaction evidence="14">
        <text>L-seryl-[protein] + ATP = O-phospho-L-seryl-[protein] + ADP + H(+)</text>
        <dbReference type="Rhea" id="RHEA:17989"/>
        <dbReference type="Rhea" id="RHEA-COMP:9863"/>
        <dbReference type="Rhea" id="RHEA-COMP:11604"/>
        <dbReference type="ChEBI" id="CHEBI:15378"/>
        <dbReference type="ChEBI" id="CHEBI:29999"/>
        <dbReference type="ChEBI" id="CHEBI:30616"/>
        <dbReference type="ChEBI" id="CHEBI:83421"/>
        <dbReference type="ChEBI" id="CHEBI:456216"/>
        <dbReference type="EC" id="2.7.11.1"/>
    </reaction>
</comment>
<evidence type="ECO:0000259" key="17">
    <source>
        <dbReference type="PROSITE" id="PS51190"/>
    </source>
</evidence>
<evidence type="ECO:0000256" key="7">
    <source>
        <dbReference type="ARBA" id="ARBA00022763"/>
    </source>
</evidence>
<dbReference type="InterPro" id="IPR003152">
    <property type="entry name" value="FATC_dom"/>
</dbReference>
<keyword evidence="5" id="KW-0808">Transferase</keyword>
<feature type="domain" description="FAT" evidence="16">
    <location>
        <begin position="970"/>
        <end position="1557"/>
    </location>
</feature>
<dbReference type="SUPFAM" id="SSF56112">
    <property type="entry name" value="Protein kinase-like (PK-like)"/>
    <property type="match status" value="1"/>
</dbReference>
<dbReference type="OrthoDB" id="381190at2759"/>